<sequence>MVDPVHRPTVKDVARTAGVSAGTVSNVLYDHPEVTDEKRQRTGPTPEHRPSASDSPGMGVLAFGWVLFLIPETKNRSLGQIGQQRPPDPQPVTGP</sequence>
<feature type="region of interest" description="Disordered" evidence="1">
    <location>
        <begin position="1"/>
        <end position="57"/>
    </location>
</feature>
<comment type="caution">
    <text evidence="3">The sequence shown here is derived from an EMBL/GenBank/DDBJ whole genome shotgun (WGS) entry which is preliminary data.</text>
</comment>
<dbReference type="PROSITE" id="PS00356">
    <property type="entry name" value="HTH_LACI_1"/>
    <property type="match status" value="1"/>
</dbReference>
<dbReference type="InterPro" id="IPR000843">
    <property type="entry name" value="HTH_LacI"/>
</dbReference>
<protein>
    <recommendedName>
        <fullName evidence="2">HTH lacI-type domain-containing protein</fullName>
    </recommendedName>
</protein>
<reference evidence="4" key="1">
    <citation type="journal article" date="2019" name="Int. J. Syst. Evol. Microbiol.">
        <title>The Global Catalogue of Microorganisms (GCM) 10K type strain sequencing project: providing services to taxonomists for standard genome sequencing and annotation.</title>
        <authorList>
            <consortium name="The Broad Institute Genomics Platform"/>
            <consortium name="The Broad Institute Genome Sequencing Center for Infectious Disease"/>
            <person name="Wu L."/>
            <person name="Ma J."/>
        </authorList>
    </citation>
    <scope>NUCLEOTIDE SEQUENCE [LARGE SCALE GENOMIC DNA]</scope>
    <source>
        <strain evidence="4">JCM 16898</strain>
    </source>
</reference>
<feature type="compositionally biased region" description="Basic and acidic residues" evidence="1">
    <location>
        <begin position="1"/>
        <end position="14"/>
    </location>
</feature>
<keyword evidence="4" id="KW-1185">Reference proteome</keyword>
<organism evidence="3 4">
    <name type="scientific">Amycolatopsis ultiminotia</name>
    <dbReference type="NCBI Taxonomy" id="543629"/>
    <lineage>
        <taxon>Bacteria</taxon>
        <taxon>Bacillati</taxon>
        <taxon>Actinomycetota</taxon>
        <taxon>Actinomycetes</taxon>
        <taxon>Pseudonocardiales</taxon>
        <taxon>Pseudonocardiaceae</taxon>
        <taxon>Amycolatopsis</taxon>
    </lineage>
</organism>
<evidence type="ECO:0000256" key="1">
    <source>
        <dbReference type="SAM" id="MobiDB-lite"/>
    </source>
</evidence>
<dbReference type="InterPro" id="IPR010982">
    <property type="entry name" value="Lambda_DNA-bd_dom_sf"/>
</dbReference>
<dbReference type="SMART" id="SM00354">
    <property type="entry name" value="HTH_LACI"/>
    <property type="match status" value="1"/>
</dbReference>
<dbReference type="Proteomes" id="UP001500689">
    <property type="component" value="Unassembled WGS sequence"/>
</dbReference>
<dbReference type="RefSeq" id="WP_344860635.1">
    <property type="nucleotide sequence ID" value="NZ_BAAAZN010000006.1"/>
</dbReference>
<evidence type="ECO:0000259" key="2">
    <source>
        <dbReference type="PROSITE" id="PS50932"/>
    </source>
</evidence>
<dbReference type="Gene3D" id="1.10.260.40">
    <property type="entry name" value="lambda repressor-like DNA-binding domains"/>
    <property type="match status" value="1"/>
</dbReference>
<feature type="region of interest" description="Disordered" evidence="1">
    <location>
        <begin position="75"/>
        <end position="95"/>
    </location>
</feature>
<feature type="domain" description="HTH lacI-type" evidence="2">
    <location>
        <begin position="8"/>
        <end position="41"/>
    </location>
</feature>
<evidence type="ECO:0000313" key="4">
    <source>
        <dbReference type="Proteomes" id="UP001500689"/>
    </source>
</evidence>
<evidence type="ECO:0000313" key="3">
    <source>
        <dbReference type="EMBL" id="GAA3546990.1"/>
    </source>
</evidence>
<dbReference type="PROSITE" id="PS50932">
    <property type="entry name" value="HTH_LACI_2"/>
    <property type="match status" value="1"/>
</dbReference>
<gene>
    <name evidence="3" type="ORF">GCM10022222_33270</name>
</gene>
<dbReference type="Pfam" id="PF00356">
    <property type="entry name" value="LacI"/>
    <property type="match status" value="1"/>
</dbReference>
<feature type="compositionally biased region" description="Pro residues" evidence="1">
    <location>
        <begin position="86"/>
        <end position="95"/>
    </location>
</feature>
<name>A0ABP6W5X5_9PSEU</name>
<accession>A0ABP6W5X5</accession>
<dbReference type="EMBL" id="BAAAZN010000006">
    <property type="protein sequence ID" value="GAA3546990.1"/>
    <property type="molecule type" value="Genomic_DNA"/>
</dbReference>
<dbReference type="CDD" id="cd01392">
    <property type="entry name" value="HTH_LacI"/>
    <property type="match status" value="1"/>
</dbReference>
<feature type="compositionally biased region" description="Basic and acidic residues" evidence="1">
    <location>
        <begin position="30"/>
        <end position="51"/>
    </location>
</feature>
<proteinExistence type="predicted"/>
<dbReference type="SUPFAM" id="SSF47413">
    <property type="entry name" value="lambda repressor-like DNA-binding domains"/>
    <property type="match status" value="1"/>
</dbReference>